<keyword evidence="1" id="KW-0175">Coiled coil</keyword>
<protein>
    <submittedName>
        <fullName evidence="3">Uncharacterized protein</fullName>
    </submittedName>
</protein>
<feature type="compositionally biased region" description="Low complexity" evidence="2">
    <location>
        <begin position="1120"/>
        <end position="1130"/>
    </location>
</feature>
<gene>
    <name evidence="3" type="ORF">Vretifemale_12302</name>
</gene>
<proteinExistence type="predicted"/>
<organism evidence="3 4">
    <name type="scientific">Volvox reticuliferus</name>
    <dbReference type="NCBI Taxonomy" id="1737510"/>
    <lineage>
        <taxon>Eukaryota</taxon>
        <taxon>Viridiplantae</taxon>
        <taxon>Chlorophyta</taxon>
        <taxon>core chlorophytes</taxon>
        <taxon>Chlorophyceae</taxon>
        <taxon>CS clade</taxon>
        <taxon>Chlamydomonadales</taxon>
        <taxon>Volvocaceae</taxon>
        <taxon>Volvox</taxon>
    </lineage>
</organism>
<feature type="compositionally biased region" description="Low complexity" evidence="2">
    <location>
        <begin position="1139"/>
        <end position="1154"/>
    </location>
</feature>
<feature type="compositionally biased region" description="Low complexity" evidence="2">
    <location>
        <begin position="641"/>
        <end position="650"/>
    </location>
</feature>
<feature type="compositionally biased region" description="Pro residues" evidence="2">
    <location>
        <begin position="200"/>
        <end position="209"/>
    </location>
</feature>
<feature type="region of interest" description="Disordered" evidence="2">
    <location>
        <begin position="197"/>
        <end position="216"/>
    </location>
</feature>
<feature type="compositionally biased region" description="Gly residues" evidence="2">
    <location>
        <begin position="1"/>
        <end position="15"/>
    </location>
</feature>
<feature type="coiled-coil region" evidence="1">
    <location>
        <begin position="1894"/>
        <end position="1921"/>
    </location>
</feature>
<feature type="region of interest" description="Disordered" evidence="2">
    <location>
        <begin position="1"/>
        <end position="21"/>
    </location>
</feature>
<dbReference type="Proteomes" id="UP000747110">
    <property type="component" value="Unassembled WGS sequence"/>
</dbReference>
<feature type="non-terminal residue" evidence="3">
    <location>
        <position position="2011"/>
    </location>
</feature>
<feature type="coiled-coil region" evidence="1">
    <location>
        <begin position="1742"/>
        <end position="1769"/>
    </location>
</feature>
<feature type="region of interest" description="Disordered" evidence="2">
    <location>
        <begin position="945"/>
        <end position="965"/>
    </location>
</feature>
<evidence type="ECO:0000256" key="1">
    <source>
        <dbReference type="SAM" id="Coils"/>
    </source>
</evidence>
<reference evidence="3" key="1">
    <citation type="journal article" date="2021" name="Proc. Natl. Acad. Sci. U.S.A.">
        <title>Three genomes in the algal genus Volvox reveal the fate of a haploid sex-determining region after a transition to homothallism.</title>
        <authorList>
            <person name="Yamamoto K."/>
            <person name="Hamaji T."/>
            <person name="Kawai-Toyooka H."/>
            <person name="Matsuzaki R."/>
            <person name="Takahashi F."/>
            <person name="Nishimura Y."/>
            <person name="Kawachi M."/>
            <person name="Noguchi H."/>
            <person name="Minakuchi Y."/>
            <person name="Umen J.G."/>
            <person name="Toyoda A."/>
            <person name="Nozaki H."/>
        </authorList>
    </citation>
    <scope>NUCLEOTIDE SEQUENCE</scope>
    <source>
        <strain evidence="3">NIES-3786</strain>
    </source>
</reference>
<feature type="region of interest" description="Disordered" evidence="2">
    <location>
        <begin position="143"/>
        <end position="165"/>
    </location>
</feature>
<dbReference type="PANTHER" id="PTHR24216">
    <property type="entry name" value="PAXILLIN-RELATED"/>
    <property type="match status" value="1"/>
</dbReference>
<dbReference type="EMBL" id="BNCP01000027">
    <property type="protein sequence ID" value="GIL83517.1"/>
    <property type="molecule type" value="Genomic_DNA"/>
</dbReference>
<name>A0A8J4CI56_9CHLO</name>
<sequence length="2011" mass="205713">PGLGPAKGQGQGRGPGGRRRRPSLAQLQLLAAHLPQLGSTPGLSWLMERLLTAYEPYLEGGLREPSLPPWRMADTLLRAAAQSVPTVRLELLEGLHDRILRLPSSDLMTLMARCGELHLLPPLTLAAMANRLRIHYSGVNRRKAASGKAGRRDPEAAAEEDHDVDTHHASIISSANSGGNGGNAAAVINSMSLPAAAVAAPPPSSPSPQPTLYGVEDPAPPVSVAMSGLVDAIRRRMLCSWGSGGGAAGVGSNRGGGPSSLLRWERCIVTSDPPQLAMGMAHALAAALVADGEAALPLTRVARDQAGRVVCALAAQALAAPPVRPAAVISTATAPSTVAAVTDDVRINRSSTEGGELSLPAAAAQVLEIAPMGAANPSNLAAAAPPPLPLRASRPPPCAPSSLLSGDTLAHIQLLQVAAQQQRYGMGGEAPELFRRLLAAALMQRADRLWKYQGSPGGGAGAVVEGVGSVLEDASTEFKYSAGAAAAATAAAAAAGRNVVYPYAQKYPPPPLYQKAPDNELRQVVRSEGDDELVGLQPRQGNRLAWLLRLSKAVLSRPQPAGLSEYTATTSYLRRHGAVVSPCGGGGAATSAVDAADGASVSTFSATSAAVAEAGAGADLARLWGVRVPPPPPPTKAAAVLPQSLSSTASPSPPPPPRRLQLLAHLPPPSAVQRQLQLLIEEVEEELDLLETEMEETDGSPVRTAAAKSWFRSMRGAIAGPPAEGMRKELQEESDAVKTATAAATLGVPGTWAFGEVAGAAAAQAAILGSGMTRPVIGDSAAAESTIAGLGTPQMRLTEVEVEEEDNELTALGAPKVLRVQQRYASAGSSSGGGGSSGVIGNAPAAMRTTAEPAVESAAAARRRLLYAVRDRLEVLKAGLDAQVVGLMAPPPPPRWLPMTEAETAMVAEAAGGGIGGGRSGRPSLLALPDLALELRLGLKSPGRANADVATAPAPTDGTVGTARHADEGVYDSVRQLLDELEVELALEAHSGVLHSAAGIDSSASRQELAVADPSFIQDGSGAVGTSAAAVGAVQQTRADADATSDVAAAAPAAAAVAPTRDVLVVLPSSEPKEAPSPGLPFYLRERTEVRHQVAGGGTQSATECGNTRDMGEMSSVTNTPTPAFASASISPPPPPPSSSSSSLPSPPLSTSLPAPTPPDGSVEFGAATATSTLATPTAAHWRRQLLMGTVQVLALLQRDHLSISFTGDHAAAAAAAAAAAEVRRRQASLWELLMPALHGACRAHELRLEDWLTILESLTGAPRHGSAAVMHRKLMERLVASISSWLMQQAAAAAGVPAIEIARCVGEAAEEASSAAVTPEAVRAKAAAAMPAEAVEVYTRTVAAMRALSYTAHPLLSQLAALFAPWLERKQLQDLLASALRIEAVRQRAASGVHLEGSAPEMDAEAAAAAVEAAAVKERLLRALQRATPDQRLTTLYQLSRSRVAMDESLVEAVVDSLLQDSKALLPSDHVRALKAVAMLAPSAAVPAAAAAAAAAVVRGPAVTELVARIAARLKSRTDDYSSQQLATALPLMERLAAVGCSMDRAVVPALQRSLLQRLAQPSCGLADAAAVLQRLVAAAHYVASEGTAVAAMTAAAPANRERNGEGQLRLLNAIADAVLRASKANASDGLNGGDSRFRTGRLDRTATSAAAAPVASVGMTDPADLYLDLLRCFSTLGYSRNSSSSSSSNGSEAGGAGSSGGWRWAALLERTQRLIRRRLQRGTGALAAQQQATLGWQQQIQELQHGLAALQKEAAAAAEASAAAAAEAAAAATEAAAATAAEDAARAASQQAKRQTWRARRRANRIAKSEGVKEAHQHGAVAGAEGAGGQAILEDLRAAVDAARAASADAKVKATAARAANAAVEATAAVSVAAAVAAADAAAKAAAATAAEAAAVAAIAAAEAELKQAEATVVESSAAATRLWLRAVRVLLDVDALPPDVLLMCGEQLADLLLAEYGEEWVWGGGVEREELGSQEQDEMLEGGGDWAVAAPGDAALQESHHPGEWGPG</sequence>
<feature type="region of interest" description="Disordered" evidence="2">
    <location>
        <begin position="634"/>
        <end position="658"/>
    </location>
</feature>
<feature type="compositionally biased region" description="Low complexity" evidence="2">
    <location>
        <begin position="1682"/>
        <end position="1693"/>
    </location>
</feature>
<evidence type="ECO:0000313" key="3">
    <source>
        <dbReference type="EMBL" id="GIL83517.1"/>
    </source>
</evidence>
<accession>A0A8J4CI56</accession>
<dbReference type="OrthoDB" id="553137at2759"/>
<keyword evidence="4" id="KW-1185">Reference proteome</keyword>
<evidence type="ECO:0000256" key="2">
    <source>
        <dbReference type="SAM" id="MobiDB-lite"/>
    </source>
</evidence>
<dbReference type="PANTHER" id="PTHR24216:SF65">
    <property type="entry name" value="PAXILLIN-LIKE PROTEIN 1"/>
    <property type="match status" value="1"/>
</dbReference>
<feature type="region of interest" description="Disordered" evidence="2">
    <location>
        <begin position="1682"/>
        <end position="1701"/>
    </location>
</feature>
<feature type="region of interest" description="Disordered" evidence="2">
    <location>
        <begin position="1092"/>
        <end position="1165"/>
    </location>
</feature>
<evidence type="ECO:0000313" key="4">
    <source>
        <dbReference type="Proteomes" id="UP000747110"/>
    </source>
</evidence>
<comment type="caution">
    <text evidence="3">The sequence shown here is derived from an EMBL/GenBank/DDBJ whole genome shotgun (WGS) entry which is preliminary data.</text>
</comment>
<feature type="coiled-coil region" evidence="1">
    <location>
        <begin position="673"/>
        <end position="700"/>
    </location>
</feature>